<gene>
    <name evidence="5" type="primary">rlmH</name>
    <name evidence="6" type="ORF">MR241_01570</name>
</gene>
<comment type="function">
    <text evidence="5">Specifically methylates the pseudouridine at position 1915 (m3Psi1915) in 23S rRNA.</text>
</comment>
<comment type="subunit">
    <text evidence="5">Homodimer.</text>
</comment>
<keyword evidence="3 5" id="KW-0949">S-adenosyl-L-methionine</keyword>
<dbReference type="SUPFAM" id="SSF75217">
    <property type="entry name" value="alpha/beta knot"/>
    <property type="match status" value="1"/>
</dbReference>
<dbReference type="GO" id="GO:0070038">
    <property type="term" value="F:rRNA (pseudouridine-N3-)-methyltransferase activity"/>
    <property type="evidence" value="ECO:0007669"/>
    <property type="project" value="UniProtKB-UniRule"/>
</dbReference>
<dbReference type="InterPro" id="IPR029028">
    <property type="entry name" value="Alpha/beta_knot_MTases"/>
</dbReference>
<evidence type="ECO:0000256" key="2">
    <source>
        <dbReference type="ARBA" id="ARBA00022679"/>
    </source>
</evidence>
<feature type="binding site" evidence="5">
    <location>
        <position position="58"/>
    </location>
    <ligand>
        <name>S-adenosyl-L-methionine</name>
        <dbReference type="ChEBI" id="CHEBI:59789"/>
    </ligand>
</feature>
<dbReference type="Gene3D" id="3.40.1280.10">
    <property type="match status" value="1"/>
</dbReference>
<evidence type="ECO:0000256" key="5">
    <source>
        <dbReference type="HAMAP-Rule" id="MF_00658"/>
    </source>
</evidence>
<comment type="subcellular location">
    <subcellularLocation>
        <location evidence="5">Cytoplasm</location>
    </subcellularLocation>
</comment>
<comment type="caution">
    <text evidence="6">The sequence shown here is derived from an EMBL/GenBank/DDBJ whole genome shotgun (WGS) entry which is preliminary data.</text>
</comment>
<evidence type="ECO:0000313" key="7">
    <source>
        <dbReference type="Proteomes" id="UP001139365"/>
    </source>
</evidence>
<dbReference type="AlphaFoldDB" id="A0AAE3JZK5"/>
<dbReference type="PANTHER" id="PTHR33603:SF1">
    <property type="entry name" value="RIBOSOMAL RNA LARGE SUBUNIT METHYLTRANSFERASE H"/>
    <property type="match status" value="1"/>
</dbReference>
<keyword evidence="1 5" id="KW-0489">Methyltransferase</keyword>
<proteinExistence type="inferred from homology"/>
<sequence>MLNITVLCVGTLKEQYLRDAVKEYSKRIGGYARLSITETQNDRELIPKLPKRAYKIALCVEGKQLSSEELSEKMQDAAVNGYSDVVFVIGDSDGMGEDVKAACDFRLSFSKMTFPHQLMRVILLEQIYRALSIANNGKYHK</sequence>
<comment type="catalytic activity">
    <reaction evidence="5">
        <text>pseudouridine(1915) in 23S rRNA + S-adenosyl-L-methionine = N(3)-methylpseudouridine(1915) in 23S rRNA + S-adenosyl-L-homocysteine + H(+)</text>
        <dbReference type="Rhea" id="RHEA:42752"/>
        <dbReference type="Rhea" id="RHEA-COMP:10221"/>
        <dbReference type="Rhea" id="RHEA-COMP:10222"/>
        <dbReference type="ChEBI" id="CHEBI:15378"/>
        <dbReference type="ChEBI" id="CHEBI:57856"/>
        <dbReference type="ChEBI" id="CHEBI:59789"/>
        <dbReference type="ChEBI" id="CHEBI:65314"/>
        <dbReference type="ChEBI" id="CHEBI:74486"/>
        <dbReference type="EC" id="2.1.1.177"/>
    </reaction>
</comment>
<evidence type="ECO:0000313" key="6">
    <source>
        <dbReference type="EMBL" id="MCI5754965.1"/>
    </source>
</evidence>
<organism evidence="6 7">
    <name type="scientific">Candidatus Colimorpha enterica</name>
    <dbReference type="NCBI Taxonomy" id="3083063"/>
    <lineage>
        <taxon>Bacteria</taxon>
        <taxon>Pseudomonadati</taxon>
        <taxon>Bacteroidota</taxon>
        <taxon>Bacteroidia</taxon>
        <taxon>Bacteroidales</taxon>
        <taxon>Candidatus Colimorpha</taxon>
    </lineage>
</organism>
<dbReference type="Proteomes" id="UP001139365">
    <property type="component" value="Unassembled WGS sequence"/>
</dbReference>
<accession>A0AAE3JZK5</accession>
<protein>
    <recommendedName>
        <fullName evidence="5">Ribosomal RNA large subunit methyltransferase H</fullName>
        <ecNumber evidence="5">2.1.1.177</ecNumber>
    </recommendedName>
    <alternativeName>
        <fullName evidence="5">23S rRNA (pseudouridine1915-N3)-methyltransferase</fullName>
    </alternativeName>
    <alternativeName>
        <fullName evidence="5">23S rRNA m3Psi1915 methyltransferase</fullName>
    </alternativeName>
    <alternativeName>
        <fullName evidence="5">rRNA (pseudouridine-N3-)-methyltransferase RlmH</fullName>
    </alternativeName>
</protein>
<name>A0AAE3JZK5_9BACT</name>
<evidence type="ECO:0000256" key="4">
    <source>
        <dbReference type="ARBA" id="ARBA00038303"/>
    </source>
</evidence>
<reference evidence="6 7" key="1">
    <citation type="submission" date="2022-03" db="EMBL/GenBank/DDBJ databases">
        <title>Metagenome-assembled genomes from swine fecal metagenomes.</title>
        <authorList>
            <person name="Holman D.B."/>
            <person name="Kommadath A."/>
        </authorList>
    </citation>
    <scope>NUCLEOTIDE SEQUENCE [LARGE SCALE GENOMIC DNA]</scope>
    <source>
        <strain evidence="6">SUG147</strain>
    </source>
</reference>
<comment type="similarity">
    <text evidence="4 5">Belongs to the RNA methyltransferase RlmH family.</text>
</comment>
<evidence type="ECO:0000256" key="3">
    <source>
        <dbReference type="ARBA" id="ARBA00022691"/>
    </source>
</evidence>
<dbReference type="GO" id="GO:0005737">
    <property type="term" value="C:cytoplasm"/>
    <property type="evidence" value="ECO:0007669"/>
    <property type="project" value="UniProtKB-SubCell"/>
</dbReference>
<keyword evidence="5" id="KW-0698">rRNA processing</keyword>
<dbReference type="InterPro" id="IPR003742">
    <property type="entry name" value="RlmH-like"/>
</dbReference>
<evidence type="ECO:0000256" key="1">
    <source>
        <dbReference type="ARBA" id="ARBA00022603"/>
    </source>
</evidence>
<dbReference type="HAMAP" id="MF_00658">
    <property type="entry name" value="23SrRNA_methyltr_H"/>
    <property type="match status" value="1"/>
</dbReference>
<keyword evidence="5" id="KW-0963">Cytoplasm</keyword>
<keyword evidence="2 5" id="KW-0808">Transferase</keyword>
<dbReference type="Pfam" id="PF02590">
    <property type="entry name" value="SPOUT_MTase"/>
    <property type="match status" value="1"/>
</dbReference>
<feature type="binding site" evidence="5">
    <location>
        <begin position="109"/>
        <end position="114"/>
    </location>
    <ligand>
        <name>S-adenosyl-L-methionine</name>
        <dbReference type="ChEBI" id="CHEBI:59789"/>
    </ligand>
</feature>
<dbReference type="CDD" id="cd18081">
    <property type="entry name" value="RlmH-like"/>
    <property type="match status" value="1"/>
</dbReference>
<dbReference type="InterPro" id="IPR029026">
    <property type="entry name" value="tRNA_m1G_MTases_N"/>
</dbReference>
<dbReference type="PIRSF" id="PIRSF004505">
    <property type="entry name" value="MT_bac"/>
    <property type="match status" value="1"/>
</dbReference>
<dbReference type="EC" id="2.1.1.177" evidence="5"/>
<dbReference type="PANTHER" id="PTHR33603">
    <property type="entry name" value="METHYLTRANSFERASE"/>
    <property type="match status" value="1"/>
</dbReference>
<dbReference type="EMBL" id="JALEMU010000028">
    <property type="protein sequence ID" value="MCI5754965.1"/>
    <property type="molecule type" value="Genomic_DNA"/>
</dbReference>
<feature type="binding site" evidence="5">
    <location>
        <position position="90"/>
    </location>
    <ligand>
        <name>S-adenosyl-L-methionine</name>
        <dbReference type="ChEBI" id="CHEBI:59789"/>
    </ligand>
</feature>